<dbReference type="PANTHER" id="PTHR42973">
    <property type="entry name" value="BINDING OXIDOREDUCTASE, PUTATIVE (AFU_ORTHOLOGUE AFUA_1G17690)-RELATED"/>
    <property type="match status" value="1"/>
</dbReference>
<keyword evidence="4" id="KW-0560">Oxidoreductase</keyword>
<dbReference type="Proteomes" id="UP001219525">
    <property type="component" value="Unassembled WGS sequence"/>
</dbReference>
<dbReference type="AlphaFoldDB" id="A0AAD6UQ99"/>
<dbReference type="InterPro" id="IPR050416">
    <property type="entry name" value="FAD-linked_Oxidoreductase"/>
</dbReference>
<feature type="domain" description="FAD-binding PCMH-type" evidence="6">
    <location>
        <begin position="19"/>
        <end position="187"/>
    </location>
</feature>
<evidence type="ECO:0000259" key="6">
    <source>
        <dbReference type="PROSITE" id="PS51387"/>
    </source>
</evidence>
<organism evidence="7 8">
    <name type="scientific">Mycena pura</name>
    <dbReference type="NCBI Taxonomy" id="153505"/>
    <lineage>
        <taxon>Eukaryota</taxon>
        <taxon>Fungi</taxon>
        <taxon>Dikarya</taxon>
        <taxon>Basidiomycota</taxon>
        <taxon>Agaricomycotina</taxon>
        <taxon>Agaricomycetes</taxon>
        <taxon>Agaricomycetidae</taxon>
        <taxon>Agaricales</taxon>
        <taxon>Marasmiineae</taxon>
        <taxon>Mycenaceae</taxon>
        <taxon>Mycena</taxon>
    </lineage>
</organism>
<dbReference type="InterPro" id="IPR016169">
    <property type="entry name" value="FAD-bd_PCMH_sub2"/>
</dbReference>
<proteinExistence type="inferred from homology"/>
<evidence type="ECO:0000313" key="8">
    <source>
        <dbReference type="Proteomes" id="UP001219525"/>
    </source>
</evidence>
<name>A0AAD6UQ99_9AGAR</name>
<protein>
    <submittedName>
        <fullName evidence="7">FAD-binding domain-containing protein</fullName>
    </submittedName>
</protein>
<evidence type="ECO:0000256" key="3">
    <source>
        <dbReference type="ARBA" id="ARBA00022827"/>
    </source>
</evidence>
<accession>A0AAD6UQ99</accession>
<dbReference type="InterPro" id="IPR016166">
    <property type="entry name" value="FAD-bd_PCMH"/>
</dbReference>
<gene>
    <name evidence="7" type="ORF">GGX14DRAFT_607951</name>
</gene>
<dbReference type="EMBL" id="JARJCW010000168">
    <property type="protein sequence ID" value="KAJ7189714.1"/>
    <property type="molecule type" value="Genomic_DNA"/>
</dbReference>
<feature type="signal peptide" evidence="5">
    <location>
        <begin position="1"/>
        <end position="22"/>
    </location>
</feature>
<evidence type="ECO:0000256" key="4">
    <source>
        <dbReference type="ARBA" id="ARBA00023002"/>
    </source>
</evidence>
<dbReference type="Pfam" id="PF01565">
    <property type="entry name" value="FAD_binding_4"/>
    <property type="match status" value="1"/>
</dbReference>
<reference evidence="7" key="1">
    <citation type="submission" date="2023-03" db="EMBL/GenBank/DDBJ databases">
        <title>Massive genome expansion in bonnet fungi (Mycena s.s.) driven by repeated elements and novel gene families across ecological guilds.</title>
        <authorList>
            <consortium name="Lawrence Berkeley National Laboratory"/>
            <person name="Harder C.B."/>
            <person name="Miyauchi S."/>
            <person name="Viragh M."/>
            <person name="Kuo A."/>
            <person name="Thoen E."/>
            <person name="Andreopoulos B."/>
            <person name="Lu D."/>
            <person name="Skrede I."/>
            <person name="Drula E."/>
            <person name="Henrissat B."/>
            <person name="Morin E."/>
            <person name="Kohler A."/>
            <person name="Barry K."/>
            <person name="LaButti K."/>
            <person name="Morin E."/>
            <person name="Salamov A."/>
            <person name="Lipzen A."/>
            <person name="Mereny Z."/>
            <person name="Hegedus B."/>
            <person name="Baldrian P."/>
            <person name="Stursova M."/>
            <person name="Weitz H."/>
            <person name="Taylor A."/>
            <person name="Grigoriev I.V."/>
            <person name="Nagy L.G."/>
            <person name="Martin F."/>
            <person name="Kauserud H."/>
        </authorList>
    </citation>
    <scope>NUCLEOTIDE SEQUENCE</scope>
    <source>
        <strain evidence="7">9144</strain>
    </source>
</reference>
<sequence length="442" mass="46709">MMFLGTALLLAAVHWLLSSIEAPQCVVEPSSAADIGAILKNVGVTHTPFAVKGGGHTSNKEFSSTTGVHISLAQFNYTNLDAGAETVAIGAGTKWISVYTALDGTGFNVVGGRNPAVGVAGLTLGGGYSWKTNAHGLAIDNLLEINIVLPNGTATTASATHNADLFFALKGGFNNFVCPLVLSVAWASSPSSHFAPSLKTSYMLLAPLFVSSLLFLTCFITLPSPKGGHLTYSAAQMAAVNATVVTFEQNNTDTRAAILFYDGPVLPEDMFADFFVIPTVSNDFGGPMTFLTWSGTDGGVSGLRHSPPSWARGVPRSCVAIEPFMQSALNTSTAASSAYPPVRIPILLPSNIFFGYTDATQDGAFHTAIAQMQANIIAKAAAREIMYPQSDGGSIYPNYALAGEGGAYVREFWGEDHLKRMKEVRERINPRGVMRLAGGWKV</sequence>
<dbReference type="Gene3D" id="3.30.465.10">
    <property type="match status" value="1"/>
</dbReference>
<keyword evidence="5" id="KW-0732">Signal</keyword>
<dbReference type="PANTHER" id="PTHR42973:SF13">
    <property type="entry name" value="FAD-BINDING PCMH-TYPE DOMAIN-CONTAINING PROTEIN"/>
    <property type="match status" value="1"/>
</dbReference>
<dbReference type="InterPro" id="IPR006094">
    <property type="entry name" value="Oxid_FAD_bind_N"/>
</dbReference>
<keyword evidence="3" id="KW-0274">FAD</keyword>
<evidence type="ECO:0000256" key="2">
    <source>
        <dbReference type="ARBA" id="ARBA00022630"/>
    </source>
</evidence>
<comment type="caution">
    <text evidence="7">The sequence shown here is derived from an EMBL/GenBank/DDBJ whole genome shotgun (WGS) entry which is preliminary data.</text>
</comment>
<keyword evidence="2" id="KW-0285">Flavoprotein</keyword>
<feature type="chain" id="PRO_5042027981" evidence="5">
    <location>
        <begin position="23"/>
        <end position="442"/>
    </location>
</feature>
<dbReference type="SUPFAM" id="SSF56176">
    <property type="entry name" value="FAD-binding/transporter-associated domain-like"/>
    <property type="match status" value="1"/>
</dbReference>
<comment type="similarity">
    <text evidence="1">Belongs to the oxygen-dependent FAD-linked oxidoreductase family.</text>
</comment>
<evidence type="ECO:0000256" key="5">
    <source>
        <dbReference type="SAM" id="SignalP"/>
    </source>
</evidence>
<evidence type="ECO:0000256" key="1">
    <source>
        <dbReference type="ARBA" id="ARBA00005466"/>
    </source>
</evidence>
<dbReference type="GO" id="GO:0016491">
    <property type="term" value="F:oxidoreductase activity"/>
    <property type="evidence" value="ECO:0007669"/>
    <property type="project" value="UniProtKB-KW"/>
</dbReference>
<keyword evidence="8" id="KW-1185">Reference proteome</keyword>
<evidence type="ECO:0000313" key="7">
    <source>
        <dbReference type="EMBL" id="KAJ7189714.1"/>
    </source>
</evidence>
<dbReference type="InterPro" id="IPR036318">
    <property type="entry name" value="FAD-bd_PCMH-like_sf"/>
</dbReference>
<dbReference type="PROSITE" id="PS51387">
    <property type="entry name" value="FAD_PCMH"/>
    <property type="match status" value="1"/>
</dbReference>
<dbReference type="GO" id="GO:0071949">
    <property type="term" value="F:FAD binding"/>
    <property type="evidence" value="ECO:0007669"/>
    <property type="project" value="InterPro"/>
</dbReference>